<dbReference type="HOGENOM" id="CLU_123849_0_0_6"/>
<name>A4BLU8_9GAMM</name>
<dbReference type="EMBL" id="AAOF01000001">
    <property type="protein sequence ID" value="EAR23286.1"/>
    <property type="molecule type" value="Genomic_DNA"/>
</dbReference>
<sequence length="166" mass="18368">MIKRAKRVANKLTETQKEHLVQRLACFESPKEAADALNAEHGVRISPQGAERYDPTKRAEFLANLKAIPEANKAVRIRQLAHASRAFKAKGNYRDMADMLERIAKEVGDVYSNRREVTGRGGGPLRADYSDLTDEQLNARIVQLLGITGLPVLDEEKGSSTGRGLN</sequence>
<evidence type="ECO:0000313" key="2">
    <source>
        <dbReference type="Proteomes" id="UP000003374"/>
    </source>
</evidence>
<dbReference type="InterPro" id="IPR018738">
    <property type="entry name" value="DUF2280"/>
</dbReference>
<keyword evidence="2" id="KW-1185">Reference proteome</keyword>
<evidence type="ECO:0000313" key="1">
    <source>
        <dbReference type="EMBL" id="EAR23286.1"/>
    </source>
</evidence>
<proteinExistence type="predicted"/>
<dbReference type="Proteomes" id="UP000003374">
    <property type="component" value="Unassembled WGS sequence"/>
</dbReference>
<dbReference type="Pfam" id="PF10045">
    <property type="entry name" value="DUF2280"/>
    <property type="match status" value="1"/>
</dbReference>
<dbReference type="OrthoDB" id="6464700at2"/>
<protein>
    <submittedName>
        <fullName evidence="1">Uncharacterized protein</fullName>
    </submittedName>
</protein>
<comment type="caution">
    <text evidence="1">The sequence shown here is derived from an EMBL/GenBank/DDBJ whole genome shotgun (WGS) entry which is preliminary data.</text>
</comment>
<dbReference type="AlphaFoldDB" id="A4BLU8"/>
<organism evidence="1 2">
    <name type="scientific">Nitrococcus mobilis Nb-231</name>
    <dbReference type="NCBI Taxonomy" id="314278"/>
    <lineage>
        <taxon>Bacteria</taxon>
        <taxon>Pseudomonadati</taxon>
        <taxon>Pseudomonadota</taxon>
        <taxon>Gammaproteobacteria</taxon>
        <taxon>Chromatiales</taxon>
        <taxon>Ectothiorhodospiraceae</taxon>
        <taxon>Nitrococcus</taxon>
    </lineage>
</organism>
<reference evidence="1 2" key="1">
    <citation type="submission" date="2006-02" db="EMBL/GenBank/DDBJ databases">
        <authorList>
            <person name="Waterbury J."/>
            <person name="Ferriera S."/>
            <person name="Johnson J."/>
            <person name="Kravitz S."/>
            <person name="Halpern A."/>
            <person name="Remington K."/>
            <person name="Beeson K."/>
            <person name="Tran B."/>
            <person name="Rogers Y.-H."/>
            <person name="Friedman R."/>
            <person name="Venter J.C."/>
        </authorList>
    </citation>
    <scope>NUCLEOTIDE SEQUENCE [LARGE SCALE GENOMIC DNA]</scope>
    <source>
        <strain evidence="1 2">Nb-231</strain>
    </source>
</reference>
<gene>
    <name evidence="1" type="ORF">NB231_15738</name>
</gene>
<accession>A4BLU8</accession>
<dbReference type="RefSeq" id="WP_005004397.1">
    <property type="nucleotide sequence ID" value="NZ_CH672427.1"/>
</dbReference>
<dbReference type="eggNOG" id="COG5556">
    <property type="taxonomic scope" value="Bacteria"/>
</dbReference>